<proteinExistence type="inferred from homology"/>
<sequence>IIGVDPFGSILAEPEYINETEITYYDVEGIGYDFIPTVLDRSHVDEWVKVSDKESFIMARKLIKREGLLCGGSSGAAMWAALETIKKSSMGAGERVVVILPDTVRNYMYALVLSLQ</sequence>
<comment type="similarity">
    <text evidence="2">Belongs to the cysteine synthase/cystathionine beta-synthase family.</text>
</comment>
<evidence type="ECO:0000259" key="4">
    <source>
        <dbReference type="Pfam" id="PF00291"/>
    </source>
</evidence>
<gene>
    <name evidence="5" type="ORF">PXEA_LOCUS21166</name>
</gene>
<dbReference type="AlphaFoldDB" id="A0A3S5CK21"/>
<dbReference type="Proteomes" id="UP000784294">
    <property type="component" value="Unassembled WGS sequence"/>
</dbReference>
<comment type="cofactor">
    <cofactor evidence="1">
        <name>pyridoxal 5'-phosphate</name>
        <dbReference type="ChEBI" id="CHEBI:597326"/>
    </cofactor>
</comment>
<evidence type="ECO:0000313" key="5">
    <source>
        <dbReference type="EMBL" id="VEL27726.1"/>
    </source>
</evidence>
<evidence type="ECO:0000256" key="2">
    <source>
        <dbReference type="ARBA" id="ARBA00007103"/>
    </source>
</evidence>
<evidence type="ECO:0000256" key="3">
    <source>
        <dbReference type="ARBA" id="ARBA00022898"/>
    </source>
</evidence>
<keyword evidence="6" id="KW-1185">Reference proteome</keyword>
<keyword evidence="3" id="KW-0663">Pyridoxal phosphate</keyword>
<reference evidence="5" key="1">
    <citation type="submission" date="2018-11" db="EMBL/GenBank/DDBJ databases">
        <authorList>
            <consortium name="Pathogen Informatics"/>
        </authorList>
    </citation>
    <scope>NUCLEOTIDE SEQUENCE</scope>
</reference>
<dbReference type="InterPro" id="IPR050214">
    <property type="entry name" value="Cys_Synth/Cystath_Beta-Synth"/>
</dbReference>
<dbReference type="GO" id="GO:0006534">
    <property type="term" value="P:cysteine metabolic process"/>
    <property type="evidence" value="ECO:0007669"/>
    <property type="project" value="UniProtKB-ARBA"/>
</dbReference>
<feature type="non-terminal residue" evidence="5">
    <location>
        <position position="116"/>
    </location>
</feature>
<name>A0A3S5CK21_9PLAT</name>
<evidence type="ECO:0000313" key="6">
    <source>
        <dbReference type="Proteomes" id="UP000784294"/>
    </source>
</evidence>
<comment type="caution">
    <text evidence="5">The sequence shown here is derived from an EMBL/GenBank/DDBJ whole genome shotgun (WGS) entry which is preliminary data.</text>
</comment>
<protein>
    <recommendedName>
        <fullName evidence="4">Tryptophan synthase beta chain-like PALP domain-containing protein</fullName>
    </recommendedName>
</protein>
<organism evidence="5 6">
    <name type="scientific">Protopolystoma xenopodis</name>
    <dbReference type="NCBI Taxonomy" id="117903"/>
    <lineage>
        <taxon>Eukaryota</taxon>
        <taxon>Metazoa</taxon>
        <taxon>Spiralia</taxon>
        <taxon>Lophotrochozoa</taxon>
        <taxon>Platyhelminthes</taxon>
        <taxon>Monogenea</taxon>
        <taxon>Polyopisthocotylea</taxon>
        <taxon>Polystomatidea</taxon>
        <taxon>Polystomatidae</taxon>
        <taxon>Protopolystoma</taxon>
    </lineage>
</organism>
<dbReference type="PANTHER" id="PTHR10314">
    <property type="entry name" value="CYSTATHIONINE BETA-SYNTHASE"/>
    <property type="match status" value="1"/>
</dbReference>
<dbReference type="InterPro" id="IPR001926">
    <property type="entry name" value="TrpB-like_PALP"/>
</dbReference>
<dbReference type="InterPro" id="IPR036052">
    <property type="entry name" value="TrpB-like_PALP_sf"/>
</dbReference>
<dbReference type="GO" id="GO:0009069">
    <property type="term" value="P:serine family amino acid metabolic process"/>
    <property type="evidence" value="ECO:0007669"/>
    <property type="project" value="UniProtKB-ARBA"/>
</dbReference>
<dbReference type="EMBL" id="CAAALY010089436">
    <property type="protein sequence ID" value="VEL27726.1"/>
    <property type="molecule type" value="Genomic_DNA"/>
</dbReference>
<dbReference type="GO" id="GO:0044272">
    <property type="term" value="P:sulfur compound biosynthetic process"/>
    <property type="evidence" value="ECO:0007669"/>
    <property type="project" value="UniProtKB-ARBA"/>
</dbReference>
<dbReference type="SUPFAM" id="SSF53686">
    <property type="entry name" value="Tryptophan synthase beta subunit-like PLP-dependent enzymes"/>
    <property type="match status" value="1"/>
</dbReference>
<dbReference type="FunFam" id="3.40.50.1100:FF:000118">
    <property type="entry name" value="Related to CYS4-cystathionine beta-synthase"/>
    <property type="match status" value="1"/>
</dbReference>
<dbReference type="Gene3D" id="3.40.50.1100">
    <property type="match status" value="1"/>
</dbReference>
<feature type="domain" description="Tryptophan synthase beta chain-like PALP" evidence="4">
    <location>
        <begin position="5"/>
        <end position="102"/>
    </location>
</feature>
<evidence type="ECO:0000256" key="1">
    <source>
        <dbReference type="ARBA" id="ARBA00001933"/>
    </source>
</evidence>
<accession>A0A3S5CK21</accession>
<dbReference type="OrthoDB" id="728at2759"/>
<dbReference type="Pfam" id="PF00291">
    <property type="entry name" value="PALP"/>
    <property type="match status" value="1"/>
</dbReference>